<name>A0ABZ2PQ59_9NOCA</name>
<dbReference type="Proteomes" id="UP001432000">
    <property type="component" value="Chromosome"/>
</dbReference>
<dbReference type="RefSeq" id="WP_338890875.1">
    <property type="nucleotide sequence ID" value="NZ_CP147846.1"/>
</dbReference>
<accession>A0ABZ2PQ59</accession>
<gene>
    <name evidence="2" type="ORF">WDS16_04705</name>
</gene>
<reference evidence="2 3" key="1">
    <citation type="submission" date="2024-03" db="EMBL/GenBank/DDBJ databases">
        <title>Natural products discovery in diverse microorganisms through a two-stage MS feature dereplication strategy.</title>
        <authorList>
            <person name="Zhang R."/>
        </authorList>
    </citation>
    <scope>NUCLEOTIDE SEQUENCE [LARGE SCALE GENOMIC DNA]</scope>
    <source>
        <strain evidence="2 3">18930</strain>
    </source>
</reference>
<evidence type="ECO:0000313" key="3">
    <source>
        <dbReference type="Proteomes" id="UP001432000"/>
    </source>
</evidence>
<keyword evidence="1" id="KW-0812">Transmembrane</keyword>
<organism evidence="2 3">
    <name type="scientific">Rhodococcus sovatensis</name>
    <dbReference type="NCBI Taxonomy" id="1805840"/>
    <lineage>
        <taxon>Bacteria</taxon>
        <taxon>Bacillati</taxon>
        <taxon>Actinomycetota</taxon>
        <taxon>Actinomycetes</taxon>
        <taxon>Mycobacteriales</taxon>
        <taxon>Nocardiaceae</taxon>
        <taxon>Rhodococcus</taxon>
    </lineage>
</organism>
<dbReference type="EMBL" id="CP147846">
    <property type="protein sequence ID" value="WXG69851.1"/>
    <property type="molecule type" value="Genomic_DNA"/>
</dbReference>
<evidence type="ECO:0000313" key="2">
    <source>
        <dbReference type="EMBL" id="WXG69851.1"/>
    </source>
</evidence>
<keyword evidence="1" id="KW-1133">Transmembrane helix</keyword>
<keyword evidence="1" id="KW-0472">Membrane</keyword>
<proteinExistence type="predicted"/>
<sequence>MTVDLNKSQGKTVDPINPYAVIALVAALLGLFPVAIVFGILTFWRPAGRGLAIAGLALGAIEAIAVATIVYGLGTGLTADDWTNATADQDYSIPATPLEAAPATVIVPSLTTPPPAETTIELTEEPPLALPAVDDSCDPDVDNHATSSDGTFLKCAYAGRSTARWVRSAPIIAYADQGASCDPSTRGIAVSPEGMDTVCVSDGGGRSGSWVPGQ</sequence>
<feature type="transmembrane region" description="Helical" evidence="1">
    <location>
        <begin position="51"/>
        <end position="74"/>
    </location>
</feature>
<keyword evidence="3" id="KW-1185">Reference proteome</keyword>
<evidence type="ECO:0000256" key="1">
    <source>
        <dbReference type="SAM" id="Phobius"/>
    </source>
</evidence>
<protein>
    <submittedName>
        <fullName evidence="2">DUF4190 domain-containing protein</fullName>
    </submittedName>
</protein>
<feature type="transmembrane region" description="Helical" evidence="1">
    <location>
        <begin position="20"/>
        <end position="44"/>
    </location>
</feature>